<dbReference type="AlphaFoldDB" id="X1HWP9"/>
<gene>
    <name evidence="1" type="ORF">S03H2_38706</name>
</gene>
<accession>X1HWP9</accession>
<sequence>MYDIKILNKSGKKDKNARIIRMDKRNYIYYRFLLQYDSWDFVAS</sequence>
<dbReference type="EMBL" id="BARU01023877">
    <property type="protein sequence ID" value="GAH58259.1"/>
    <property type="molecule type" value="Genomic_DNA"/>
</dbReference>
<organism evidence="1">
    <name type="scientific">marine sediment metagenome</name>
    <dbReference type="NCBI Taxonomy" id="412755"/>
    <lineage>
        <taxon>unclassified sequences</taxon>
        <taxon>metagenomes</taxon>
        <taxon>ecological metagenomes</taxon>
    </lineage>
</organism>
<reference evidence="1" key="1">
    <citation type="journal article" date="2014" name="Front. Microbiol.">
        <title>High frequency of phylogenetically diverse reductive dehalogenase-homologous genes in deep subseafloor sedimentary metagenomes.</title>
        <authorList>
            <person name="Kawai M."/>
            <person name="Futagami T."/>
            <person name="Toyoda A."/>
            <person name="Takaki Y."/>
            <person name="Nishi S."/>
            <person name="Hori S."/>
            <person name="Arai W."/>
            <person name="Tsubouchi T."/>
            <person name="Morono Y."/>
            <person name="Uchiyama I."/>
            <person name="Ito T."/>
            <person name="Fujiyama A."/>
            <person name="Inagaki F."/>
            <person name="Takami H."/>
        </authorList>
    </citation>
    <scope>NUCLEOTIDE SEQUENCE</scope>
    <source>
        <strain evidence="1">Expedition CK06-06</strain>
    </source>
</reference>
<evidence type="ECO:0000313" key="1">
    <source>
        <dbReference type="EMBL" id="GAH58259.1"/>
    </source>
</evidence>
<comment type="caution">
    <text evidence="1">The sequence shown here is derived from an EMBL/GenBank/DDBJ whole genome shotgun (WGS) entry which is preliminary data.</text>
</comment>
<protein>
    <submittedName>
        <fullName evidence="1">Uncharacterized protein</fullName>
    </submittedName>
</protein>
<proteinExistence type="predicted"/>
<name>X1HWP9_9ZZZZ</name>